<reference evidence="1" key="2">
    <citation type="submission" date="2021-08" db="EMBL/GenBank/DDBJ databases">
        <authorList>
            <person name="Tani A."/>
            <person name="Ola A."/>
            <person name="Ogura Y."/>
            <person name="Katsura K."/>
            <person name="Hayashi T."/>
        </authorList>
    </citation>
    <scope>NUCLEOTIDE SEQUENCE</scope>
    <source>
        <strain evidence="1">KCTC 52305</strain>
    </source>
</reference>
<evidence type="ECO:0000313" key="2">
    <source>
        <dbReference type="Proteomes" id="UP001055167"/>
    </source>
</evidence>
<name>A0ABQ4QVU9_9HYPH</name>
<sequence>MDNVIRPVFRRESKARSVDRPDIVKSYGEVGSYTVSLVRDQLDEHGDVYKVVIGSAGGSSVGSVGIEPATPDGLFDSNLIGMAVLRTLELLENRSGDFDVA</sequence>
<reference evidence="1" key="1">
    <citation type="journal article" date="2021" name="Front. Microbiol.">
        <title>Comprehensive Comparative Genomics and Phenotyping of Methylobacterium Species.</title>
        <authorList>
            <person name="Alessa O."/>
            <person name="Ogura Y."/>
            <person name="Fujitani Y."/>
            <person name="Takami H."/>
            <person name="Hayashi T."/>
            <person name="Sahin N."/>
            <person name="Tani A."/>
        </authorList>
    </citation>
    <scope>NUCLEOTIDE SEQUENCE</scope>
    <source>
        <strain evidence="1">KCTC 52305</strain>
    </source>
</reference>
<organism evidence="1 2">
    <name type="scientific">Methylobacterium crusticola</name>
    <dbReference type="NCBI Taxonomy" id="1697972"/>
    <lineage>
        <taxon>Bacteria</taxon>
        <taxon>Pseudomonadati</taxon>
        <taxon>Pseudomonadota</taxon>
        <taxon>Alphaproteobacteria</taxon>
        <taxon>Hyphomicrobiales</taxon>
        <taxon>Methylobacteriaceae</taxon>
        <taxon>Methylobacterium</taxon>
    </lineage>
</organism>
<keyword evidence="2" id="KW-1185">Reference proteome</keyword>
<gene>
    <name evidence="1" type="ORF">OPKNFCMD_2202</name>
</gene>
<proteinExistence type="predicted"/>
<evidence type="ECO:0000313" key="1">
    <source>
        <dbReference type="EMBL" id="GJD49471.1"/>
    </source>
</evidence>
<comment type="caution">
    <text evidence="1">The sequence shown here is derived from an EMBL/GenBank/DDBJ whole genome shotgun (WGS) entry which is preliminary data.</text>
</comment>
<dbReference type="Proteomes" id="UP001055167">
    <property type="component" value="Unassembled WGS sequence"/>
</dbReference>
<protein>
    <submittedName>
        <fullName evidence="1">Uncharacterized protein</fullName>
    </submittedName>
</protein>
<accession>A0ABQ4QVU9</accession>
<dbReference type="EMBL" id="BPQH01000006">
    <property type="protein sequence ID" value="GJD49471.1"/>
    <property type="molecule type" value="Genomic_DNA"/>
</dbReference>
<dbReference type="RefSeq" id="WP_128564135.1">
    <property type="nucleotide sequence ID" value="NZ_BPQH01000006.1"/>
</dbReference>